<evidence type="ECO:0000313" key="1">
    <source>
        <dbReference type="EMBL" id="PRZ45603.1"/>
    </source>
</evidence>
<sequence length="144" mass="15752">MNIKPIAATLLAATTLAGCLNDGTVADKHAITFEKPNPGGGPSKAQSQSALQQWLIANVPEGDTAKNISVGPVRYAAILWPFPEKDYFVCARYTAKNQYGTYEPPRNVLMTMRVYDAAKGWQAALIKDETFDGYRQYCIGQPHA</sequence>
<accession>A0A2T1AAH1</accession>
<gene>
    <name evidence="1" type="ORF">CLV89_11454</name>
</gene>
<reference evidence="1 2" key="1">
    <citation type="submission" date="2018-03" db="EMBL/GenBank/DDBJ databases">
        <title>Genomic Encyclopedia of Archaeal and Bacterial Type Strains, Phase II (KMG-II): from individual species to whole genera.</title>
        <authorList>
            <person name="Goeker M."/>
        </authorList>
    </citation>
    <scope>NUCLEOTIDE SEQUENCE [LARGE SCALE GENOMIC DNA]</scope>
    <source>
        <strain evidence="1 2">DSM 25328</strain>
    </source>
</reference>
<dbReference type="AlphaFoldDB" id="A0A2T1AAH1"/>
<dbReference type="OrthoDB" id="7844347at2"/>
<proteinExistence type="predicted"/>
<dbReference type="Proteomes" id="UP000237718">
    <property type="component" value="Unassembled WGS sequence"/>
</dbReference>
<evidence type="ECO:0008006" key="3">
    <source>
        <dbReference type="Google" id="ProtNLM"/>
    </source>
</evidence>
<evidence type="ECO:0000313" key="2">
    <source>
        <dbReference type="Proteomes" id="UP000237718"/>
    </source>
</evidence>
<protein>
    <recommendedName>
        <fullName evidence="3">Lipoprotein</fullName>
    </recommendedName>
</protein>
<organism evidence="1 2">
    <name type="scientific">Tritonibacter scottomollicae</name>
    <name type="common">Epibacterium scottomollicae</name>
    <dbReference type="NCBI Taxonomy" id="483013"/>
    <lineage>
        <taxon>Bacteria</taxon>
        <taxon>Pseudomonadati</taxon>
        <taxon>Pseudomonadota</taxon>
        <taxon>Alphaproteobacteria</taxon>
        <taxon>Rhodobacterales</taxon>
        <taxon>Paracoccaceae</taxon>
        <taxon>Tritonibacter</taxon>
    </lineage>
</organism>
<name>A0A2T1AAH1_TRISK</name>
<comment type="caution">
    <text evidence="1">The sequence shown here is derived from an EMBL/GenBank/DDBJ whole genome shotgun (WGS) entry which is preliminary data.</text>
</comment>
<dbReference type="PROSITE" id="PS51257">
    <property type="entry name" value="PROKAR_LIPOPROTEIN"/>
    <property type="match status" value="1"/>
</dbReference>
<dbReference type="EMBL" id="PVUF01000014">
    <property type="protein sequence ID" value="PRZ45603.1"/>
    <property type="molecule type" value="Genomic_DNA"/>
</dbReference>
<dbReference type="RefSeq" id="WP_133166742.1">
    <property type="nucleotide sequence ID" value="NZ_JBLWXK010000015.1"/>
</dbReference>